<feature type="transmembrane region" description="Helical" evidence="1">
    <location>
        <begin position="48"/>
        <end position="73"/>
    </location>
</feature>
<evidence type="ECO:0008006" key="4">
    <source>
        <dbReference type="Google" id="ProtNLM"/>
    </source>
</evidence>
<dbReference type="Proteomes" id="UP001321481">
    <property type="component" value="Unassembled WGS sequence"/>
</dbReference>
<keyword evidence="1" id="KW-0812">Transmembrane</keyword>
<accession>A0ABT6ZF87</accession>
<dbReference type="EMBL" id="JASJND010000005">
    <property type="protein sequence ID" value="MDJ1114287.1"/>
    <property type="molecule type" value="Genomic_DNA"/>
</dbReference>
<protein>
    <recommendedName>
        <fullName evidence="4">Poxvirus protein I5</fullName>
    </recommendedName>
</protein>
<organism evidence="2 3">
    <name type="scientific">Microbacterium dauci</name>
    <dbReference type="NCBI Taxonomy" id="3048008"/>
    <lineage>
        <taxon>Bacteria</taxon>
        <taxon>Bacillati</taxon>
        <taxon>Actinomycetota</taxon>
        <taxon>Actinomycetes</taxon>
        <taxon>Micrococcales</taxon>
        <taxon>Microbacteriaceae</taxon>
        <taxon>Microbacterium</taxon>
    </lineage>
</organism>
<keyword evidence="1" id="KW-1133">Transmembrane helix</keyword>
<feature type="transmembrane region" description="Helical" evidence="1">
    <location>
        <begin position="94"/>
        <end position="116"/>
    </location>
</feature>
<keyword evidence="3" id="KW-1185">Reference proteome</keyword>
<reference evidence="2 3" key="1">
    <citation type="submission" date="2023-05" db="EMBL/GenBank/DDBJ databases">
        <title>Microbacterium dauci sp.nov., Isolated from Carrot Rhizosphere Soil.</title>
        <authorList>
            <person name="Xiao Z."/>
            <person name="Zheng J."/>
        </authorList>
    </citation>
    <scope>NUCLEOTIDE SEQUENCE [LARGE SCALE GENOMIC DNA]</scope>
    <source>
        <strain evidence="2 3">LX3-4</strain>
    </source>
</reference>
<name>A0ABT6ZF87_9MICO</name>
<feature type="transmembrane region" description="Helical" evidence="1">
    <location>
        <begin position="136"/>
        <end position="156"/>
    </location>
</feature>
<proteinExistence type="predicted"/>
<comment type="caution">
    <text evidence="2">The sequence shown here is derived from an EMBL/GenBank/DDBJ whole genome shotgun (WGS) entry which is preliminary data.</text>
</comment>
<evidence type="ECO:0000256" key="1">
    <source>
        <dbReference type="SAM" id="Phobius"/>
    </source>
</evidence>
<feature type="transmembrane region" description="Helical" evidence="1">
    <location>
        <begin position="168"/>
        <end position="189"/>
    </location>
</feature>
<evidence type="ECO:0000313" key="3">
    <source>
        <dbReference type="Proteomes" id="UP001321481"/>
    </source>
</evidence>
<feature type="transmembrane region" description="Helical" evidence="1">
    <location>
        <begin position="195"/>
        <end position="214"/>
    </location>
</feature>
<dbReference type="RefSeq" id="WP_283715889.1">
    <property type="nucleotide sequence ID" value="NZ_JASJND010000005.1"/>
</dbReference>
<gene>
    <name evidence="2" type="ORF">QNI14_07465</name>
</gene>
<sequence>MAAIGNASRRAVRAAERDARSGAGPVRGDVPIARFPGATAKFALFGEVLLIGLLMTLTGLLVITLPAALAAGIRHLRRFVAADDSRVSLYWRDVRAGLLPGAVVGFVVLVATGILLLDIDLARSGFLPGGTIVEAVGWAGLAALGLGLLVAAGRWTPEAGWRRAIAGAPRAVAGDVVGSGFLLVAVGLVVLLTWVLPPLCIAAMGCAALAVVAVDARRR</sequence>
<evidence type="ECO:0000313" key="2">
    <source>
        <dbReference type="EMBL" id="MDJ1114287.1"/>
    </source>
</evidence>
<keyword evidence="1" id="KW-0472">Membrane</keyword>